<dbReference type="GeneID" id="2912121"/>
<evidence type="ECO:0000313" key="2">
    <source>
        <dbReference type="EMBL" id="AOW04871.1"/>
    </source>
</evidence>
<organism evidence="2 4">
    <name type="scientific">Yarrowia lipolytica</name>
    <name type="common">Candida lipolytica</name>
    <dbReference type="NCBI Taxonomy" id="4952"/>
    <lineage>
        <taxon>Eukaryota</taxon>
        <taxon>Fungi</taxon>
        <taxon>Dikarya</taxon>
        <taxon>Ascomycota</taxon>
        <taxon>Saccharomycotina</taxon>
        <taxon>Dipodascomycetes</taxon>
        <taxon>Dipodascales</taxon>
        <taxon>Dipodascales incertae sedis</taxon>
        <taxon>Yarrowia</taxon>
    </lineage>
</organism>
<evidence type="ECO:0000256" key="1">
    <source>
        <dbReference type="SAM" id="MobiDB-lite"/>
    </source>
</evidence>
<accession>A0A1D8NGW5</accession>
<reference evidence="3 5" key="2">
    <citation type="submission" date="2018-07" db="EMBL/GenBank/DDBJ databases">
        <title>Draft Genome Assemblies for Five Robust Yarrowia lipolytica Strains Exhibiting High Lipid Production and Pentose Sugar Utilization and Sugar Alcohol Secretion from Undetoxified Lignocellulosic Biomass Hydrolysates.</title>
        <authorList>
            <consortium name="DOE Joint Genome Institute"/>
            <person name="Walker C."/>
            <person name="Ryu S."/>
            <person name="Na H."/>
            <person name="Zane M."/>
            <person name="LaButti K."/>
            <person name="Lipzen A."/>
            <person name="Haridas S."/>
            <person name="Barry K."/>
            <person name="Grigoriev I.V."/>
            <person name="Quarterman J."/>
            <person name="Slininger P."/>
            <person name="Dien B."/>
            <person name="Trinh C.T."/>
        </authorList>
    </citation>
    <scope>NUCLEOTIDE SEQUENCE [LARGE SCALE GENOMIC DNA]</scope>
    <source>
        <strain evidence="3 5">YB392</strain>
    </source>
</reference>
<gene>
    <name evidence="3" type="ORF">B0I71DRAFT_126493</name>
    <name evidence="2" type="ORF">YALI1_E03507g</name>
</gene>
<evidence type="ECO:0000313" key="5">
    <source>
        <dbReference type="Proteomes" id="UP000256601"/>
    </source>
</evidence>
<dbReference type="VEuPathDB" id="FungiDB:YALI1_E03507g"/>
<feature type="region of interest" description="Disordered" evidence="1">
    <location>
        <begin position="1"/>
        <end position="32"/>
    </location>
</feature>
<dbReference type="EMBL" id="CP017557">
    <property type="protein sequence ID" value="AOW04871.1"/>
    <property type="molecule type" value="Genomic_DNA"/>
</dbReference>
<reference evidence="2 4" key="1">
    <citation type="journal article" date="2016" name="PLoS ONE">
        <title>Sequence Assembly of Yarrowia lipolytica Strain W29/CLIB89 Shows Transposable Element Diversity.</title>
        <authorList>
            <person name="Magnan C."/>
            <person name="Yu J."/>
            <person name="Chang I."/>
            <person name="Jahn E."/>
            <person name="Kanomata Y."/>
            <person name="Wu J."/>
            <person name="Zeller M."/>
            <person name="Oakes M."/>
            <person name="Baldi P."/>
            <person name="Sandmeyer S."/>
        </authorList>
    </citation>
    <scope>NUCLEOTIDE SEQUENCE [LARGE SCALE GENOMIC DNA]</scope>
    <source>
        <strain evidence="2">CLIB89</strain>
        <strain evidence="4">CLIB89(W29)</strain>
    </source>
</reference>
<feature type="compositionally biased region" description="Basic residues" evidence="1">
    <location>
        <begin position="1"/>
        <end position="10"/>
    </location>
</feature>
<dbReference type="AlphaFoldDB" id="A0A1D8NGW5"/>
<dbReference type="EMBL" id="KZ858947">
    <property type="protein sequence ID" value="RDW29135.1"/>
    <property type="molecule type" value="Genomic_DNA"/>
</dbReference>
<name>A0A1D8NGW5_YARLL</name>
<evidence type="ECO:0000313" key="4">
    <source>
        <dbReference type="Proteomes" id="UP000182444"/>
    </source>
</evidence>
<proteinExistence type="predicted"/>
<dbReference type="Proteomes" id="UP000256601">
    <property type="component" value="Unassembled WGS sequence"/>
</dbReference>
<protein>
    <submittedName>
        <fullName evidence="2">Uncharacterized protein</fullName>
    </submittedName>
</protein>
<dbReference type="KEGG" id="yli:2912121"/>
<sequence>MVKKNNKRPGTKGASVQNGGSSGDIASPADNTNTSLFSDSSLQFPTTLKEALIKPEQLYHRKEGLLLDYDAEFVSDAKAEGTFKPKADREYILSFPEIDDSDFPAEECPTLTFQEHAQIRDAIASPKTKELSPAVEKKLKDIYTRNKDLIVLSMSGGDPRGLSDLYLRVCMQTRCVRFMRSDQILLWVTSMELYRAEARDKEVEILKKAPQYKAKQAVFNFAPLRDKFLDIACHSVMQKFSYSSTRLGVPWVQNHEFYIMLEAIKHVVFSDGVSSPLNRLLDKYQQVIRIQDTLRLYNRPAVDKGAAERKSICGKLALSRHFKDPKEISDFIIQTFASWVPNCRGLSSQMRRKIDDAPKREVKACAKNYESRFFTRYRSYADDTMERMSQWEIAALGKNENNIVCSADMLTDVYVDPKNPELLRGKVCLAEGGYLEAVYDDRARRDRNVLSSTYEIISRPFDDPGTLFVKKGNFSRVVSVLKDCGQEDAIFVQMPLKEDTLSLTKNINNCDFLNGNGVRFSTMNRESRNIPKAHHKTPFTTPFSAFYTPTSFRSPMPLDTVLIDISGPYPMTLTGCQWLMVVFDYSSLAFFTVTAKSLASLNREMIKWLDETPRRLFPRHYKSEPLVGCIQYHGPDSSPAAPYHKNIPNSPRKALFEHCKEKRIFLQDYQGMRYSRYHTSTQSERQTTQVVEELVLIPARNALWQCKITESRKEQLWDYAVDYVVQKHNHTFDVGIGSYVVEWGLPPTPYANLSMPLLLHGDDDRRNDLTRELYHQYFFGDPMNPGFWVLKCVGKVLYVYDEMNNTVATTVLKTPA</sequence>
<evidence type="ECO:0000313" key="3">
    <source>
        <dbReference type="EMBL" id="RDW29135.1"/>
    </source>
</evidence>
<dbReference type="Proteomes" id="UP000182444">
    <property type="component" value="Chromosome 1E"/>
</dbReference>
<dbReference type="VEuPathDB" id="FungiDB:YALI0_E02838g"/>